<dbReference type="Pfam" id="PF13449">
    <property type="entry name" value="Phytase-like"/>
    <property type="match status" value="1"/>
</dbReference>
<dbReference type="RefSeq" id="WP_106337049.1">
    <property type="nucleotide sequence ID" value="NZ_PVZS01000010.1"/>
</dbReference>
<gene>
    <name evidence="3" type="ORF">SLNSH_11175</name>
</gene>
<sequence>MKLSRRAFGRGLLAAAALGSGPALAGSGPPSGPLAPNGVTVKARPVDQFDIMDRELRRFGGLEFIGGLDLDSDSPHFGGWSGLSVSADGQRLLALSDVGGWLSARIAYTEQTPTGLTDAVIAPVLGADGVPLWRTPSWDCESLCVHEGVAYIGIERVHEVRRFEIGRDGLAARGQIVPAPPAVKTLPENRSLEAIGVATGGAIAGSLVVIAERAVRGAEAPTKGWILTGPQRGEFAVARHDDFDITDLAFLPGGDMLLLERRFNWIDGVGMRIRRVARDELRPGAVLDGPALIQADMRQHIDNMEGLAVHAAPDGGLVLTLISDDNFSFLQRTTLLQFRLV</sequence>
<name>A0A2T1HTN7_9HYPH</name>
<keyword evidence="4" id="KW-1185">Reference proteome</keyword>
<reference evidence="4" key="1">
    <citation type="submission" date="2018-03" db="EMBL/GenBank/DDBJ databases">
        <authorList>
            <person name="Sun L."/>
            <person name="Liu H."/>
            <person name="Chen W."/>
            <person name="Huang K."/>
            <person name="Liu W."/>
            <person name="Gao X."/>
        </authorList>
    </citation>
    <scope>NUCLEOTIDE SEQUENCE [LARGE SCALE GENOMIC DNA]</scope>
    <source>
        <strain evidence="4">SH9</strain>
    </source>
</reference>
<dbReference type="InterPro" id="IPR027372">
    <property type="entry name" value="Phytase-like_dom"/>
</dbReference>
<organism evidence="3 4">
    <name type="scientific">Alsobacter soli</name>
    <dbReference type="NCBI Taxonomy" id="2109933"/>
    <lineage>
        <taxon>Bacteria</taxon>
        <taxon>Pseudomonadati</taxon>
        <taxon>Pseudomonadota</taxon>
        <taxon>Alphaproteobacteria</taxon>
        <taxon>Hyphomicrobiales</taxon>
        <taxon>Alsobacteraceae</taxon>
        <taxon>Alsobacter</taxon>
    </lineage>
</organism>
<evidence type="ECO:0000259" key="2">
    <source>
        <dbReference type="Pfam" id="PF13449"/>
    </source>
</evidence>
<dbReference type="EMBL" id="PVZS01000010">
    <property type="protein sequence ID" value="PSC05000.1"/>
    <property type="molecule type" value="Genomic_DNA"/>
</dbReference>
<accession>A0A2T1HTN7</accession>
<dbReference type="PIRSF" id="PIRSF031900">
    <property type="entry name" value="UCP031900"/>
    <property type="match status" value="1"/>
</dbReference>
<feature type="signal peptide" evidence="1">
    <location>
        <begin position="1"/>
        <end position="25"/>
    </location>
</feature>
<dbReference type="PROSITE" id="PS51318">
    <property type="entry name" value="TAT"/>
    <property type="match status" value="1"/>
</dbReference>
<keyword evidence="1" id="KW-0732">Signal</keyword>
<comment type="caution">
    <text evidence="3">The sequence shown here is derived from an EMBL/GenBank/DDBJ whole genome shotgun (WGS) entry which is preliminary data.</text>
</comment>
<dbReference type="AlphaFoldDB" id="A0A2T1HTN7"/>
<dbReference type="OrthoDB" id="9798693at2"/>
<proteinExistence type="predicted"/>
<evidence type="ECO:0000313" key="3">
    <source>
        <dbReference type="EMBL" id="PSC05000.1"/>
    </source>
</evidence>
<feature type="domain" description="Phytase-like" evidence="2">
    <location>
        <begin position="76"/>
        <end position="327"/>
    </location>
</feature>
<protein>
    <submittedName>
        <fullName evidence="3">Twin-arginine translocation pathway signal</fullName>
    </submittedName>
</protein>
<dbReference type="InterPro" id="IPR006311">
    <property type="entry name" value="TAT_signal"/>
</dbReference>
<evidence type="ECO:0000313" key="4">
    <source>
        <dbReference type="Proteomes" id="UP000239772"/>
    </source>
</evidence>
<feature type="chain" id="PRO_5015597351" evidence="1">
    <location>
        <begin position="26"/>
        <end position="341"/>
    </location>
</feature>
<dbReference type="Proteomes" id="UP000239772">
    <property type="component" value="Unassembled WGS sequence"/>
</dbReference>
<evidence type="ECO:0000256" key="1">
    <source>
        <dbReference type="SAM" id="SignalP"/>
    </source>
</evidence>
<dbReference type="InterPro" id="IPR014567">
    <property type="entry name" value="UCP031900"/>
</dbReference>